<comment type="caution">
    <text evidence="11">The sequence shown here is derived from an EMBL/GenBank/DDBJ whole genome shotgun (WGS) entry which is preliminary data.</text>
</comment>
<evidence type="ECO:0000256" key="4">
    <source>
        <dbReference type="ARBA" id="ARBA00023242"/>
    </source>
</evidence>
<sequence length="288" mass="33355">MGLAGTRTKQRFGLDPRNTNWSNNTERFGHQHLVKLGWNPGSGLGLSNNSITSHIKITVKNDNLGLGANLAKKKNKTDEFDSGENVHLDAFQRLLGKLNGKEEEINKEVDRKRTERIINGRWGVHFVKGSTLSSTWDKANKQLKTTDVSDKKRQRDDGNDDESEIKPESKKSKKDKKDKKDRKDRKDRKDKKVKKQKKEKKDKKNKKDKKDKKEKKSKIEKKEKRSKKDKKDKKSKFDVTRESMLKPKEELSTANVTGSKMALRGKWIRQKRAAVMDEKALQEIFMIK</sequence>
<evidence type="ECO:0000256" key="8">
    <source>
        <dbReference type="ARBA" id="ARBA00041961"/>
    </source>
</evidence>
<dbReference type="GO" id="GO:0005730">
    <property type="term" value="C:nucleolus"/>
    <property type="evidence" value="ECO:0007669"/>
    <property type="project" value="UniProtKB-SubCell"/>
</dbReference>
<feature type="region of interest" description="Disordered" evidence="9">
    <location>
        <begin position="1"/>
        <end position="23"/>
    </location>
</feature>
<proteinExistence type="inferred from homology"/>
<accession>A0AAV5QZC4</accession>
<feature type="compositionally biased region" description="Basic and acidic residues" evidence="9">
    <location>
        <begin position="235"/>
        <end position="244"/>
    </location>
</feature>
<comment type="similarity">
    <text evidence="5">Belongs to the PINX1 family.</text>
</comment>
<dbReference type="SMART" id="SM00443">
    <property type="entry name" value="G_patch"/>
    <property type="match status" value="1"/>
</dbReference>
<dbReference type="GO" id="GO:0003676">
    <property type="term" value="F:nucleic acid binding"/>
    <property type="evidence" value="ECO:0007669"/>
    <property type="project" value="InterPro"/>
</dbReference>
<dbReference type="AlphaFoldDB" id="A0AAV5QZC4"/>
<dbReference type="Pfam" id="PF01585">
    <property type="entry name" value="G-patch"/>
    <property type="match status" value="1"/>
</dbReference>
<dbReference type="GO" id="GO:0006364">
    <property type="term" value="P:rRNA processing"/>
    <property type="evidence" value="ECO:0007669"/>
    <property type="project" value="UniProtKB-KW"/>
</dbReference>
<evidence type="ECO:0000256" key="9">
    <source>
        <dbReference type="SAM" id="MobiDB-lite"/>
    </source>
</evidence>
<feature type="compositionally biased region" description="Basic and acidic residues" evidence="9">
    <location>
        <begin position="147"/>
        <end position="157"/>
    </location>
</feature>
<dbReference type="InterPro" id="IPR000467">
    <property type="entry name" value="G_patch_dom"/>
</dbReference>
<evidence type="ECO:0000313" key="11">
    <source>
        <dbReference type="EMBL" id="GMM44315.1"/>
    </source>
</evidence>
<feature type="compositionally biased region" description="Basic residues" evidence="9">
    <location>
        <begin position="171"/>
        <end position="234"/>
    </location>
</feature>
<evidence type="ECO:0000313" key="12">
    <source>
        <dbReference type="Proteomes" id="UP001378960"/>
    </source>
</evidence>
<feature type="domain" description="G-patch" evidence="10">
    <location>
        <begin position="25"/>
        <end position="71"/>
    </location>
</feature>
<reference evidence="11 12" key="1">
    <citation type="journal article" date="2023" name="Elife">
        <title>Identification of key yeast species and microbe-microbe interactions impacting larval growth of Drosophila in the wild.</title>
        <authorList>
            <person name="Mure A."/>
            <person name="Sugiura Y."/>
            <person name="Maeda R."/>
            <person name="Honda K."/>
            <person name="Sakurai N."/>
            <person name="Takahashi Y."/>
            <person name="Watada M."/>
            <person name="Katoh T."/>
            <person name="Gotoh A."/>
            <person name="Gotoh Y."/>
            <person name="Taniguchi I."/>
            <person name="Nakamura K."/>
            <person name="Hayashi T."/>
            <person name="Katayama T."/>
            <person name="Uemura T."/>
            <person name="Hattori Y."/>
        </authorList>
    </citation>
    <scope>NUCLEOTIDE SEQUENCE [LARGE SCALE GENOMIC DNA]</scope>
    <source>
        <strain evidence="11 12">PK-24</strain>
    </source>
</reference>
<dbReference type="PROSITE" id="PS50174">
    <property type="entry name" value="G_PATCH"/>
    <property type="match status" value="1"/>
</dbReference>
<gene>
    <name evidence="11" type="ORF">DAPK24_008900</name>
</gene>
<keyword evidence="3" id="KW-0698">rRNA processing</keyword>
<dbReference type="InterPro" id="IPR050656">
    <property type="entry name" value="PINX1"/>
</dbReference>
<dbReference type="Proteomes" id="UP001378960">
    <property type="component" value="Unassembled WGS sequence"/>
</dbReference>
<organism evidence="11 12">
    <name type="scientific">Pichia kluyveri</name>
    <name type="common">Yeast</name>
    <dbReference type="NCBI Taxonomy" id="36015"/>
    <lineage>
        <taxon>Eukaryota</taxon>
        <taxon>Fungi</taxon>
        <taxon>Dikarya</taxon>
        <taxon>Ascomycota</taxon>
        <taxon>Saccharomycotina</taxon>
        <taxon>Pichiomycetes</taxon>
        <taxon>Pichiales</taxon>
        <taxon>Pichiaceae</taxon>
        <taxon>Pichia</taxon>
    </lineage>
</organism>
<evidence type="ECO:0000256" key="2">
    <source>
        <dbReference type="ARBA" id="ARBA00022517"/>
    </source>
</evidence>
<name>A0AAV5QZC4_PICKL</name>
<comment type="subcellular location">
    <subcellularLocation>
        <location evidence="1">Nucleus</location>
        <location evidence="1">Nucleolus</location>
    </subcellularLocation>
</comment>
<evidence type="ECO:0000259" key="10">
    <source>
        <dbReference type="PROSITE" id="PS50174"/>
    </source>
</evidence>
<keyword evidence="2" id="KW-0690">Ribosome biogenesis</keyword>
<evidence type="ECO:0000256" key="6">
    <source>
        <dbReference type="ARBA" id="ARBA00040137"/>
    </source>
</evidence>
<keyword evidence="12" id="KW-1185">Reference proteome</keyword>
<dbReference type="PANTHER" id="PTHR23149:SF31">
    <property type="entry name" value="PROTEIN PXR1"/>
    <property type="match status" value="1"/>
</dbReference>
<protein>
    <recommendedName>
        <fullName evidence="7">Protein PXR1</fullName>
    </recommendedName>
    <alternativeName>
        <fullName evidence="8">PinX1-related protein 1</fullName>
    </alternativeName>
    <alternativeName>
        <fullName evidence="6">Protein pxr1</fullName>
    </alternativeName>
</protein>
<dbReference type="EMBL" id="BTGB01000001">
    <property type="protein sequence ID" value="GMM44315.1"/>
    <property type="molecule type" value="Genomic_DNA"/>
</dbReference>
<evidence type="ECO:0000256" key="5">
    <source>
        <dbReference type="ARBA" id="ARBA00038007"/>
    </source>
</evidence>
<evidence type="ECO:0000256" key="3">
    <source>
        <dbReference type="ARBA" id="ARBA00022552"/>
    </source>
</evidence>
<evidence type="ECO:0000256" key="7">
    <source>
        <dbReference type="ARBA" id="ARBA00040376"/>
    </source>
</evidence>
<feature type="region of interest" description="Disordered" evidence="9">
    <location>
        <begin position="143"/>
        <end position="244"/>
    </location>
</feature>
<evidence type="ECO:0000256" key="1">
    <source>
        <dbReference type="ARBA" id="ARBA00004604"/>
    </source>
</evidence>
<dbReference type="PANTHER" id="PTHR23149">
    <property type="entry name" value="G PATCH DOMAIN CONTAINING PROTEIN"/>
    <property type="match status" value="1"/>
</dbReference>
<keyword evidence="4" id="KW-0539">Nucleus</keyword>